<dbReference type="SMART" id="SM00745">
    <property type="entry name" value="MIT"/>
    <property type="match status" value="1"/>
</dbReference>
<dbReference type="InterPro" id="IPR045036">
    <property type="entry name" value="Spartin-like"/>
</dbReference>
<feature type="region of interest" description="Disordered" evidence="1">
    <location>
        <begin position="40"/>
        <end position="60"/>
    </location>
</feature>
<sequence>MRENTTLLENYNCYPDVNGFCVKNVVILIEKTINMASCADARPRDRVPPTRPPSLHHADQTDYKTIQSYHDNAYKHIEKGLSADESENFDEAVNQYRAGLQFLDKGLAIDCEKLKATEEKKDSAKLLQQKMTKTKLQIEYRLQSIEVQRNVHSRHPTTPMDLNQPPSYEDVMSESGSSISDTAFQSLGDSIMSDESSEVFDADATEIYNIPDGVQIFFITPEGYVSAPSYPSSLKIFKFISEPTVRTGQRPPAFLQVNSWVYPLQPGASPALKATNGAYVFPDTTDRPGSAVGLMLPDTMSSTDKDAFESVLSSMTMMQDQEVVAECREPTAPPEEMEVISSEGETKEDESTSAKISKGIAVASSWITWGIEKGAEKAGHYIKVGSEKIKEKLKPEEKAKEIDPRVIQGVQYARRGTHTAVKVSSYVVKKLGEATMAVGREIAPHIKKHGEKLLPESVKGKSSDGKSKVDGVLDVAGAGLKGFSAVYLTLEAAAKALGRNITNETVTLVDYKYGSQAGLLAEHGMYAVGNTVLTVNNVDNLGIKAVAKRTAKETGKALIMDINEERKTKPTNTRVITQTKKS</sequence>
<organism evidence="3 4">
    <name type="scientific">Mytilus coruscus</name>
    <name type="common">Sea mussel</name>
    <dbReference type="NCBI Taxonomy" id="42192"/>
    <lineage>
        <taxon>Eukaryota</taxon>
        <taxon>Metazoa</taxon>
        <taxon>Spiralia</taxon>
        <taxon>Lophotrochozoa</taxon>
        <taxon>Mollusca</taxon>
        <taxon>Bivalvia</taxon>
        <taxon>Autobranchia</taxon>
        <taxon>Pteriomorphia</taxon>
        <taxon>Mytilida</taxon>
        <taxon>Mytiloidea</taxon>
        <taxon>Mytilidae</taxon>
        <taxon>Mytilinae</taxon>
        <taxon>Mytilus</taxon>
    </lineage>
</organism>
<evidence type="ECO:0000259" key="2">
    <source>
        <dbReference type="SMART" id="SM00745"/>
    </source>
</evidence>
<accession>A0A6J8DVM8</accession>
<evidence type="ECO:0000256" key="1">
    <source>
        <dbReference type="SAM" id="MobiDB-lite"/>
    </source>
</evidence>
<evidence type="ECO:0000313" key="4">
    <source>
        <dbReference type="Proteomes" id="UP000507470"/>
    </source>
</evidence>
<dbReference type="Pfam" id="PF06911">
    <property type="entry name" value="Senescence"/>
    <property type="match status" value="1"/>
</dbReference>
<dbReference type="GO" id="GO:0051301">
    <property type="term" value="P:cell division"/>
    <property type="evidence" value="ECO:0007669"/>
    <property type="project" value="TreeGrafter"/>
</dbReference>
<dbReference type="PANTHER" id="PTHR21068">
    <property type="entry name" value="SPARTIN"/>
    <property type="match status" value="1"/>
</dbReference>
<name>A0A6J8DVM8_MYTCO</name>
<keyword evidence="4" id="KW-1185">Reference proteome</keyword>
<dbReference type="OrthoDB" id="20821at2759"/>
<dbReference type="InterPro" id="IPR007330">
    <property type="entry name" value="MIT_dom"/>
</dbReference>
<evidence type="ECO:0000313" key="3">
    <source>
        <dbReference type="EMBL" id="CAC5412106.1"/>
    </source>
</evidence>
<reference evidence="3 4" key="1">
    <citation type="submission" date="2020-06" db="EMBL/GenBank/DDBJ databases">
        <authorList>
            <person name="Li R."/>
            <person name="Bekaert M."/>
        </authorList>
    </citation>
    <scope>NUCLEOTIDE SEQUENCE [LARGE SCALE GENOMIC DNA]</scope>
    <source>
        <strain evidence="4">wild</strain>
    </source>
</reference>
<dbReference type="GO" id="GO:0030514">
    <property type="term" value="P:negative regulation of BMP signaling pathway"/>
    <property type="evidence" value="ECO:0007669"/>
    <property type="project" value="TreeGrafter"/>
</dbReference>
<dbReference type="GO" id="GO:0005886">
    <property type="term" value="C:plasma membrane"/>
    <property type="evidence" value="ECO:0007669"/>
    <property type="project" value="TreeGrafter"/>
</dbReference>
<feature type="region of interest" description="Disordered" evidence="1">
    <location>
        <begin position="329"/>
        <end position="353"/>
    </location>
</feature>
<dbReference type="Gene3D" id="1.20.58.80">
    <property type="entry name" value="Phosphotransferase system, lactose/cellobiose-type IIA subunit"/>
    <property type="match status" value="1"/>
</dbReference>
<dbReference type="PANTHER" id="PTHR21068:SF43">
    <property type="entry name" value="SPARTIN"/>
    <property type="match status" value="1"/>
</dbReference>
<feature type="region of interest" description="Disordered" evidence="1">
    <location>
        <begin position="154"/>
        <end position="175"/>
    </location>
</feature>
<feature type="domain" description="MIT" evidence="2">
    <location>
        <begin position="66"/>
        <end position="144"/>
    </location>
</feature>
<dbReference type="EMBL" id="CACVKT020007974">
    <property type="protein sequence ID" value="CAC5412106.1"/>
    <property type="molecule type" value="Genomic_DNA"/>
</dbReference>
<protein>
    <submittedName>
        <fullName evidence="3">SPG20</fullName>
    </submittedName>
</protein>
<dbReference type="InterPro" id="IPR009686">
    <property type="entry name" value="Senescence/spartin_C"/>
</dbReference>
<proteinExistence type="predicted"/>
<dbReference type="Proteomes" id="UP000507470">
    <property type="component" value="Unassembled WGS sequence"/>
</dbReference>
<dbReference type="AlphaFoldDB" id="A0A6J8DVM8"/>
<gene>
    <name evidence="3" type="ORF">MCOR_45125</name>
</gene>